<gene>
    <name evidence="3" type="primary">grpE</name>
    <name evidence="6" type="ORF">IAC79_08025</name>
</gene>
<evidence type="ECO:0000256" key="1">
    <source>
        <dbReference type="ARBA" id="ARBA00009054"/>
    </source>
</evidence>
<dbReference type="CDD" id="cd00446">
    <property type="entry name" value="GrpE"/>
    <property type="match status" value="1"/>
</dbReference>
<dbReference type="InterPro" id="IPR013805">
    <property type="entry name" value="GrpE_CC"/>
</dbReference>
<comment type="subunit">
    <text evidence="3">Homodimer.</text>
</comment>
<feature type="region of interest" description="Disordered" evidence="5">
    <location>
        <begin position="1"/>
        <end position="39"/>
    </location>
</feature>
<keyword evidence="2 3" id="KW-0143">Chaperone</keyword>
<comment type="function">
    <text evidence="3">Participates actively in the response to hyperosmotic and heat shock by preventing the aggregation of stress-denatured proteins, in association with DnaK and GrpE. It is the nucleotide exchange factor for DnaK and may function as a thermosensor. Unfolded proteins bind initially to DnaJ; upon interaction with the DnaJ-bound protein, DnaK hydrolyzes its bound ATP, resulting in the formation of a stable complex. GrpE releases ADP from DnaK; ATP binding to DnaK triggers the release of the substrate protein, thus completing the reaction cycle. Several rounds of ATP-dependent interactions between DnaJ, DnaK and GrpE are required for fully efficient folding.</text>
</comment>
<sequence length="197" mass="21364">MAEEDVKVEDKQGGAEAQPQETPAQAQEATEQAPKPDVAALERELAETKERWLRTVADFDNAKKRLARELEERTARANERLLGDLIPVFDHFELALQSAPEGDAFAQGVKMIAEEFRKALERSGAEVIDASAEGTAFDPMAHEALSAVPHPTVPKDHVVSQFRKGWRLGGKVLRPAQVIVSLGAPEAPAAQPAGEEA</sequence>
<organism evidence="6 7">
    <name type="scientific">Candidatus Spyradenecus faecavium</name>
    <dbReference type="NCBI Taxonomy" id="2840947"/>
    <lineage>
        <taxon>Bacteria</taxon>
        <taxon>Pseudomonadati</taxon>
        <taxon>Lentisphaerota</taxon>
        <taxon>Lentisphaeria</taxon>
        <taxon>Lentisphaerales</taxon>
        <taxon>Lentisphaeraceae</taxon>
        <taxon>Lentisphaeraceae incertae sedis</taxon>
        <taxon>Candidatus Spyradenecus</taxon>
    </lineage>
</organism>
<keyword evidence="3" id="KW-0346">Stress response</keyword>
<protein>
    <recommendedName>
        <fullName evidence="3">Protein GrpE</fullName>
    </recommendedName>
    <alternativeName>
        <fullName evidence="3">HSP-70 cofactor</fullName>
    </alternativeName>
</protein>
<dbReference type="GO" id="GO:0042803">
    <property type="term" value="F:protein homodimerization activity"/>
    <property type="evidence" value="ECO:0007669"/>
    <property type="project" value="InterPro"/>
</dbReference>
<dbReference type="InterPro" id="IPR000740">
    <property type="entry name" value="GrpE"/>
</dbReference>
<evidence type="ECO:0000313" key="7">
    <source>
        <dbReference type="Proteomes" id="UP000886845"/>
    </source>
</evidence>
<dbReference type="AlphaFoldDB" id="A0A9D1NQ10"/>
<dbReference type="Pfam" id="PF01025">
    <property type="entry name" value="GrpE"/>
    <property type="match status" value="1"/>
</dbReference>
<name>A0A9D1NQ10_9BACT</name>
<evidence type="ECO:0000256" key="3">
    <source>
        <dbReference type="HAMAP-Rule" id="MF_01151"/>
    </source>
</evidence>
<dbReference type="PANTHER" id="PTHR21237">
    <property type="entry name" value="GRPE PROTEIN"/>
    <property type="match status" value="1"/>
</dbReference>
<dbReference type="Gene3D" id="3.90.20.20">
    <property type="match status" value="1"/>
</dbReference>
<dbReference type="EMBL" id="DVOR01000251">
    <property type="protein sequence ID" value="HIV10044.1"/>
    <property type="molecule type" value="Genomic_DNA"/>
</dbReference>
<dbReference type="PANTHER" id="PTHR21237:SF23">
    <property type="entry name" value="GRPE PROTEIN HOMOLOG, MITOCHONDRIAL"/>
    <property type="match status" value="1"/>
</dbReference>
<dbReference type="GO" id="GO:0000774">
    <property type="term" value="F:adenyl-nucleotide exchange factor activity"/>
    <property type="evidence" value="ECO:0007669"/>
    <property type="project" value="InterPro"/>
</dbReference>
<dbReference type="GO" id="GO:0051082">
    <property type="term" value="F:unfolded protein binding"/>
    <property type="evidence" value="ECO:0007669"/>
    <property type="project" value="TreeGrafter"/>
</dbReference>
<reference evidence="6" key="1">
    <citation type="submission" date="2020-10" db="EMBL/GenBank/DDBJ databases">
        <authorList>
            <person name="Gilroy R."/>
        </authorList>
    </citation>
    <scope>NUCLEOTIDE SEQUENCE</scope>
    <source>
        <strain evidence="6">35461</strain>
    </source>
</reference>
<dbReference type="InterPro" id="IPR009012">
    <property type="entry name" value="GrpE_head"/>
</dbReference>
<dbReference type="GO" id="GO:0006457">
    <property type="term" value="P:protein folding"/>
    <property type="evidence" value="ECO:0007669"/>
    <property type="project" value="InterPro"/>
</dbReference>
<comment type="subcellular location">
    <subcellularLocation>
        <location evidence="3">Cytoplasm</location>
    </subcellularLocation>
</comment>
<feature type="compositionally biased region" description="Basic and acidic residues" evidence="5">
    <location>
        <begin position="1"/>
        <end position="13"/>
    </location>
</feature>
<dbReference type="SUPFAM" id="SSF58014">
    <property type="entry name" value="Coiled-coil domain of nucleotide exchange factor GrpE"/>
    <property type="match status" value="1"/>
</dbReference>
<comment type="similarity">
    <text evidence="1 3 4">Belongs to the GrpE family.</text>
</comment>
<evidence type="ECO:0000256" key="2">
    <source>
        <dbReference type="ARBA" id="ARBA00023186"/>
    </source>
</evidence>
<proteinExistence type="inferred from homology"/>
<dbReference type="GO" id="GO:0051087">
    <property type="term" value="F:protein-folding chaperone binding"/>
    <property type="evidence" value="ECO:0007669"/>
    <property type="project" value="InterPro"/>
</dbReference>
<dbReference type="PRINTS" id="PR00773">
    <property type="entry name" value="GRPEPROTEIN"/>
</dbReference>
<evidence type="ECO:0000256" key="4">
    <source>
        <dbReference type="RuleBase" id="RU004478"/>
    </source>
</evidence>
<reference evidence="6" key="2">
    <citation type="journal article" date="2021" name="PeerJ">
        <title>Extensive microbial diversity within the chicken gut microbiome revealed by metagenomics and culture.</title>
        <authorList>
            <person name="Gilroy R."/>
            <person name="Ravi A."/>
            <person name="Getino M."/>
            <person name="Pursley I."/>
            <person name="Horton D.L."/>
            <person name="Alikhan N.F."/>
            <person name="Baker D."/>
            <person name="Gharbi K."/>
            <person name="Hall N."/>
            <person name="Watson M."/>
            <person name="Adriaenssens E.M."/>
            <person name="Foster-Nyarko E."/>
            <person name="Jarju S."/>
            <person name="Secka A."/>
            <person name="Antonio M."/>
            <person name="Oren A."/>
            <person name="Chaudhuri R.R."/>
            <person name="La Ragione R."/>
            <person name="Hildebrand F."/>
            <person name="Pallen M.J."/>
        </authorList>
    </citation>
    <scope>NUCLEOTIDE SEQUENCE</scope>
    <source>
        <strain evidence="6">35461</strain>
    </source>
</reference>
<evidence type="ECO:0000256" key="5">
    <source>
        <dbReference type="SAM" id="MobiDB-lite"/>
    </source>
</evidence>
<evidence type="ECO:0000313" key="6">
    <source>
        <dbReference type="EMBL" id="HIV10044.1"/>
    </source>
</evidence>
<dbReference type="GO" id="GO:0005737">
    <property type="term" value="C:cytoplasm"/>
    <property type="evidence" value="ECO:0007669"/>
    <property type="project" value="UniProtKB-SubCell"/>
</dbReference>
<keyword evidence="3" id="KW-0963">Cytoplasm</keyword>
<dbReference type="Gene3D" id="2.30.22.10">
    <property type="entry name" value="Head domain of nucleotide exchange factor GrpE"/>
    <property type="match status" value="1"/>
</dbReference>
<feature type="compositionally biased region" description="Low complexity" evidence="5">
    <location>
        <begin position="15"/>
        <end position="33"/>
    </location>
</feature>
<accession>A0A9D1NQ10</accession>
<dbReference type="Proteomes" id="UP000886845">
    <property type="component" value="Unassembled WGS sequence"/>
</dbReference>
<dbReference type="HAMAP" id="MF_01151">
    <property type="entry name" value="GrpE"/>
    <property type="match status" value="1"/>
</dbReference>
<dbReference type="SUPFAM" id="SSF51064">
    <property type="entry name" value="Head domain of nucleotide exchange factor GrpE"/>
    <property type="match status" value="1"/>
</dbReference>
<comment type="caution">
    <text evidence="6">The sequence shown here is derived from an EMBL/GenBank/DDBJ whole genome shotgun (WGS) entry which is preliminary data.</text>
</comment>